<dbReference type="Pfam" id="PF14833">
    <property type="entry name" value="NAD_binding_11"/>
    <property type="match status" value="1"/>
</dbReference>
<evidence type="ECO:0000259" key="6">
    <source>
        <dbReference type="Pfam" id="PF14833"/>
    </source>
</evidence>
<evidence type="ECO:0000256" key="1">
    <source>
        <dbReference type="ARBA" id="ARBA00009080"/>
    </source>
</evidence>
<feature type="active site" evidence="4">
    <location>
        <position position="210"/>
    </location>
</feature>
<dbReference type="InterPro" id="IPR029154">
    <property type="entry name" value="HIBADH-like_NADP-bd"/>
</dbReference>
<dbReference type="Gene3D" id="3.40.50.720">
    <property type="entry name" value="NAD(P)-binding Rossmann-like Domain"/>
    <property type="match status" value="1"/>
</dbReference>
<reference evidence="7 8" key="1">
    <citation type="submission" date="2018-10" db="EMBL/GenBank/DDBJ databases">
        <title>Phylogenomics of Brevibacillus.</title>
        <authorList>
            <person name="Dunlap C."/>
        </authorList>
    </citation>
    <scope>NUCLEOTIDE SEQUENCE [LARGE SCALE GENOMIC DNA]</scope>
    <source>
        <strain evidence="7 8">JCM 15774</strain>
    </source>
</reference>
<dbReference type="GO" id="GO:0016491">
    <property type="term" value="F:oxidoreductase activity"/>
    <property type="evidence" value="ECO:0007669"/>
    <property type="project" value="UniProtKB-KW"/>
</dbReference>
<dbReference type="SUPFAM" id="SSF48179">
    <property type="entry name" value="6-phosphogluconate dehydrogenase C-terminal domain-like"/>
    <property type="match status" value="1"/>
</dbReference>
<sequence>MWLIIPGTPEAGIIEGFREIRESDRDERRGVAKLTLQPKETVIGFVGTGVMGKSMASHFLKAGYQVVVYTRTKAKAEDLLEQGAVWKEHVSQVAQASDVIITMVGYPSDVEEVYLGAEGIVTHAKPGSFLIDMTTSKPSLAKKIYEEAKKRDLHSLDAPVSGGDIGAREARLTIMVGGDQEAFDAVEPLLKVMGTNVVLQGGPGAGQHTKMCNQIAIATNMIGVCEAISYAKKAGLNPTRVLESIAAGAAGSWSLSNLAPRMIAGNFEPGFYIKHFIKDMGIALEAAKEMGLLTPGLELSKSLYDELAANGMEDNGTQALIKWFEK</sequence>
<dbReference type="Gene3D" id="1.10.1040.10">
    <property type="entry name" value="N-(1-d-carboxylethyl)-l-norvaline Dehydrogenase, domain 2"/>
    <property type="match status" value="1"/>
</dbReference>
<dbReference type="Pfam" id="PF03446">
    <property type="entry name" value="NAD_binding_2"/>
    <property type="match status" value="1"/>
</dbReference>
<dbReference type="SUPFAM" id="SSF51735">
    <property type="entry name" value="NAD(P)-binding Rossmann-fold domains"/>
    <property type="match status" value="1"/>
</dbReference>
<dbReference type="AlphaFoldDB" id="A0A3M8CU79"/>
<dbReference type="GO" id="GO:0050661">
    <property type="term" value="F:NADP binding"/>
    <property type="evidence" value="ECO:0007669"/>
    <property type="project" value="InterPro"/>
</dbReference>
<dbReference type="InterPro" id="IPR008927">
    <property type="entry name" value="6-PGluconate_DH-like_C_sf"/>
</dbReference>
<comment type="similarity">
    <text evidence="1">Belongs to the HIBADH-related family.</text>
</comment>
<name>A0A3M8CU79_9BACL</name>
<evidence type="ECO:0000256" key="4">
    <source>
        <dbReference type="PIRSR" id="PIRSR000103-1"/>
    </source>
</evidence>
<dbReference type="Proteomes" id="UP000269573">
    <property type="component" value="Unassembled WGS sequence"/>
</dbReference>
<accession>A0A3M8CU79</accession>
<gene>
    <name evidence="7" type="ORF">EDM59_28130</name>
</gene>
<dbReference type="RefSeq" id="WP_122926734.1">
    <property type="nucleotide sequence ID" value="NZ_RHHU01000021.1"/>
</dbReference>
<dbReference type="GO" id="GO:0051287">
    <property type="term" value="F:NAD binding"/>
    <property type="evidence" value="ECO:0007669"/>
    <property type="project" value="InterPro"/>
</dbReference>
<dbReference type="InterPro" id="IPR006115">
    <property type="entry name" value="6PGDH_NADP-bd"/>
</dbReference>
<dbReference type="InterPro" id="IPR015815">
    <property type="entry name" value="HIBADH-related"/>
</dbReference>
<proteinExistence type="inferred from homology"/>
<protein>
    <submittedName>
        <fullName evidence="7">NAD(P)-dependent oxidoreductase</fullName>
    </submittedName>
</protein>
<evidence type="ECO:0000256" key="2">
    <source>
        <dbReference type="ARBA" id="ARBA00023002"/>
    </source>
</evidence>
<dbReference type="PANTHER" id="PTHR43060">
    <property type="entry name" value="3-HYDROXYISOBUTYRATE DEHYDROGENASE-LIKE 1, MITOCHONDRIAL-RELATED"/>
    <property type="match status" value="1"/>
</dbReference>
<keyword evidence="3" id="KW-0520">NAD</keyword>
<evidence type="ECO:0000313" key="8">
    <source>
        <dbReference type="Proteomes" id="UP000269573"/>
    </source>
</evidence>
<evidence type="ECO:0000256" key="3">
    <source>
        <dbReference type="ARBA" id="ARBA00023027"/>
    </source>
</evidence>
<evidence type="ECO:0000313" key="7">
    <source>
        <dbReference type="EMBL" id="RNB79178.1"/>
    </source>
</evidence>
<comment type="caution">
    <text evidence="7">The sequence shown here is derived from an EMBL/GenBank/DDBJ whole genome shotgun (WGS) entry which is preliminary data.</text>
</comment>
<evidence type="ECO:0000259" key="5">
    <source>
        <dbReference type="Pfam" id="PF03446"/>
    </source>
</evidence>
<feature type="domain" description="6-phosphogluconate dehydrogenase NADP-binding" evidence="5">
    <location>
        <begin position="43"/>
        <end position="199"/>
    </location>
</feature>
<organism evidence="7 8">
    <name type="scientific">Brevibacillus nitrificans</name>
    <dbReference type="NCBI Taxonomy" id="651560"/>
    <lineage>
        <taxon>Bacteria</taxon>
        <taxon>Bacillati</taxon>
        <taxon>Bacillota</taxon>
        <taxon>Bacilli</taxon>
        <taxon>Bacillales</taxon>
        <taxon>Paenibacillaceae</taxon>
        <taxon>Brevibacillus</taxon>
    </lineage>
</organism>
<dbReference type="EMBL" id="RHHU01000021">
    <property type="protein sequence ID" value="RNB79178.1"/>
    <property type="molecule type" value="Genomic_DNA"/>
</dbReference>
<dbReference type="InterPro" id="IPR013328">
    <property type="entry name" value="6PGD_dom2"/>
</dbReference>
<dbReference type="PIRSF" id="PIRSF000103">
    <property type="entry name" value="HIBADH"/>
    <property type="match status" value="1"/>
</dbReference>
<keyword evidence="8" id="KW-1185">Reference proteome</keyword>
<keyword evidence="2" id="KW-0560">Oxidoreductase</keyword>
<dbReference type="PANTHER" id="PTHR43060:SF15">
    <property type="entry name" value="3-HYDROXYISOBUTYRATE DEHYDROGENASE-LIKE 1, MITOCHONDRIAL-RELATED"/>
    <property type="match status" value="1"/>
</dbReference>
<dbReference type="InterPro" id="IPR036291">
    <property type="entry name" value="NAD(P)-bd_dom_sf"/>
</dbReference>
<feature type="domain" description="3-hydroxyisobutyrate dehydrogenase-like NAD-binding" evidence="6">
    <location>
        <begin position="204"/>
        <end position="323"/>
    </location>
</feature>